<dbReference type="PROSITE" id="PS50110">
    <property type="entry name" value="RESPONSE_REGULATORY"/>
    <property type="match status" value="1"/>
</dbReference>
<dbReference type="InterPro" id="IPR039420">
    <property type="entry name" value="WalR-like"/>
</dbReference>
<sequence length="244" mass="26574">MVSMRPLRRHRDASLGFHPLSLDLDTETMLGNLRIILADGHPLFALGSETLIAKCGIGTVVLSVRDTDMLVPLLRETPCDILVTDFAMPGRRYGDGLKLLAYLKRHFPNLPVAVQTMVNSPGVLRSIWTSGVSALLSKSGLPDELPLAIQAAVCGRRYLGSSIRPSVEDSRGRIEVAGARLSIRETEVLRLFGEGLSADDIAGRLQRSVKTVSRHKRSSMAKLGVATDGELFRYLSVLETVDQG</sequence>
<dbReference type="Pfam" id="PF00196">
    <property type="entry name" value="GerE"/>
    <property type="match status" value="1"/>
</dbReference>
<protein>
    <submittedName>
        <fullName evidence="6">Response regulator</fullName>
    </submittedName>
</protein>
<dbReference type="EMBL" id="QWEX01000004">
    <property type="protein sequence ID" value="RXV64371.1"/>
    <property type="molecule type" value="Genomic_DNA"/>
</dbReference>
<comment type="caution">
    <text evidence="6">The sequence shown here is derived from an EMBL/GenBank/DDBJ whole genome shotgun (WGS) entry which is preliminary data.</text>
</comment>
<dbReference type="GO" id="GO:0003677">
    <property type="term" value="F:DNA binding"/>
    <property type="evidence" value="ECO:0007669"/>
    <property type="project" value="UniProtKB-KW"/>
</dbReference>
<evidence type="ECO:0000259" key="4">
    <source>
        <dbReference type="PROSITE" id="PS50043"/>
    </source>
</evidence>
<evidence type="ECO:0000256" key="2">
    <source>
        <dbReference type="ARBA" id="ARBA00023125"/>
    </source>
</evidence>
<dbReference type="GO" id="GO:0006355">
    <property type="term" value="P:regulation of DNA-templated transcription"/>
    <property type="evidence" value="ECO:0007669"/>
    <property type="project" value="InterPro"/>
</dbReference>
<dbReference type="Gene3D" id="1.10.10.10">
    <property type="entry name" value="Winged helix-like DNA-binding domain superfamily/Winged helix DNA-binding domain"/>
    <property type="match status" value="1"/>
</dbReference>
<reference evidence="6 7" key="1">
    <citation type="submission" date="2018-08" db="EMBL/GenBank/DDBJ databases">
        <title>Mountain-cultivated ginseng endophyte, Burkholderia stabilis and its activity against ginseng root rot disease.</title>
        <authorList>
            <person name="Tapan Kumar M."/>
            <person name="Bae H."/>
            <person name="Shanmugam G."/>
            <person name="Jeon J."/>
        </authorList>
    </citation>
    <scope>NUCLEOTIDE SEQUENCE [LARGE SCALE GENOMIC DNA]</scope>
    <source>
        <strain evidence="6 7">EB159</strain>
    </source>
</reference>
<evidence type="ECO:0000313" key="6">
    <source>
        <dbReference type="EMBL" id="RXV64371.1"/>
    </source>
</evidence>
<dbReference type="InterPro" id="IPR011006">
    <property type="entry name" value="CheY-like_superfamily"/>
</dbReference>
<feature type="modified residue" description="4-aspartylphosphate" evidence="3">
    <location>
        <position position="85"/>
    </location>
</feature>
<dbReference type="InterPro" id="IPR001789">
    <property type="entry name" value="Sig_transdc_resp-reg_receiver"/>
</dbReference>
<dbReference type="SMART" id="SM00421">
    <property type="entry name" value="HTH_LUXR"/>
    <property type="match status" value="1"/>
</dbReference>
<evidence type="ECO:0000313" key="7">
    <source>
        <dbReference type="Proteomes" id="UP000289650"/>
    </source>
</evidence>
<dbReference type="InterPro" id="IPR058245">
    <property type="entry name" value="NreC/VraR/RcsB-like_REC"/>
</dbReference>
<dbReference type="OrthoDB" id="8585266at2"/>
<keyword evidence="1 3" id="KW-0597">Phosphoprotein</keyword>
<evidence type="ECO:0000259" key="5">
    <source>
        <dbReference type="PROSITE" id="PS50110"/>
    </source>
</evidence>
<dbReference type="CDD" id="cd06170">
    <property type="entry name" value="LuxR_C_like"/>
    <property type="match status" value="1"/>
</dbReference>
<dbReference type="SUPFAM" id="SSF46894">
    <property type="entry name" value="C-terminal effector domain of the bipartite response regulators"/>
    <property type="match status" value="1"/>
</dbReference>
<dbReference type="GO" id="GO:0000160">
    <property type="term" value="P:phosphorelay signal transduction system"/>
    <property type="evidence" value="ECO:0007669"/>
    <property type="project" value="InterPro"/>
</dbReference>
<dbReference type="InterPro" id="IPR016032">
    <property type="entry name" value="Sig_transdc_resp-reg_C-effctor"/>
</dbReference>
<dbReference type="Pfam" id="PF00072">
    <property type="entry name" value="Response_reg"/>
    <property type="match status" value="1"/>
</dbReference>
<dbReference type="InterPro" id="IPR000792">
    <property type="entry name" value="Tscrpt_reg_LuxR_C"/>
</dbReference>
<dbReference type="SUPFAM" id="SSF52172">
    <property type="entry name" value="CheY-like"/>
    <property type="match status" value="1"/>
</dbReference>
<organism evidence="6 7">
    <name type="scientific">Burkholderia stabilis</name>
    <dbReference type="NCBI Taxonomy" id="95485"/>
    <lineage>
        <taxon>Bacteria</taxon>
        <taxon>Pseudomonadati</taxon>
        <taxon>Pseudomonadota</taxon>
        <taxon>Betaproteobacteria</taxon>
        <taxon>Burkholderiales</taxon>
        <taxon>Burkholderiaceae</taxon>
        <taxon>Burkholderia</taxon>
        <taxon>Burkholderia cepacia complex</taxon>
    </lineage>
</organism>
<dbReference type="PRINTS" id="PR00038">
    <property type="entry name" value="HTHLUXR"/>
</dbReference>
<dbReference type="PROSITE" id="PS00622">
    <property type="entry name" value="HTH_LUXR_1"/>
    <property type="match status" value="1"/>
</dbReference>
<dbReference type="Gene3D" id="3.40.50.2300">
    <property type="match status" value="1"/>
</dbReference>
<feature type="domain" description="Response regulatory" evidence="5">
    <location>
        <begin position="34"/>
        <end position="153"/>
    </location>
</feature>
<evidence type="ECO:0000256" key="3">
    <source>
        <dbReference type="PROSITE-ProRule" id="PRU00169"/>
    </source>
</evidence>
<dbReference type="CDD" id="cd17535">
    <property type="entry name" value="REC_NarL-like"/>
    <property type="match status" value="1"/>
</dbReference>
<keyword evidence="2" id="KW-0238">DNA-binding</keyword>
<gene>
    <name evidence="6" type="ORF">D1006_38965</name>
</gene>
<dbReference type="AlphaFoldDB" id="A0A4Q2A6Q0"/>
<dbReference type="PANTHER" id="PTHR43214:SF17">
    <property type="entry name" value="TRANSCRIPTIONAL REGULATORY PROTEIN RCSB"/>
    <property type="match status" value="1"/>
</dbReference>
<name>A0A4Q2A6Q0_9BURK</name>
<dbReference type="InterPro" id="IPR036388">
    <property type="entry name" value="WH-like_DNA-bd_sf"/>
</dbReference>
<dbReference type="PANTHER" id="PTHR43214">
    <property type="entry name" value="TWO-COMPONENT RESPONSE REGULATOR"/>
    <property type="match status" value="1"/>
</dbReference>
<proteinExistence type="predicted"/>
<dbReference type="PROSITE" id="PS50043">
    <property type="entry name" value="HTH_LUXR_2"/>
    <property type="match status" value="1"/>
</dbReference>
<dbReference type="SMART" id="SM00448">
    <property type="entry name" value="REC"/>
    <property type="match status" value="1"/>
</dbReference>
<dbReference type="Proteomes" id="UP000289650">
    <property type="component" value="Unassembled WGS sequence"/>
</dbReference>
<feature type="domain" description="HTH luxR-type" evidence="4">
    <location>
        <begin position="174"/>
        <end position="239"/>
    </location>
</feature>
<accession>A0A4Q2A6Q0</accession>
<evidence type="ECO:0000256" key="1">
    <source>
        <dbReference type="ARBA" id="ARBA00022553"/>
    </source>
</evidence>